<dbReference type="OrthoDB" id="1938112at2759"/>
<dbReference type="PANTHER" id="PTHR34081:SF1">
    <property type="entry name" value="MALECTIN, LEUCINE-RICH REPEAT DOMAIN, L DOMAIN-LIKE PROTEIN-RELATED"/>
    <property type="match status" value="1"/>
</dbReference>
<evidence type="ECO:0000313" key="2">
    <source>
        <dbReference type="Proteomes" id="UP000189703"/>
    </source>
</evidence>
<dbReference type="InParanoid" id="A0A1U7ZAR8"/>
<dbReference type="AlphaFoldDB" id="A0A1U7ZAR8"/>
<accession>A0A1U7ZAR8</accession>
<dbReference type="Gene3D" id="2.60.120.430">
    <property type="entry name" value="Galactose-binding lectin"/>
    <property type="match status" value="1"/>
</dbReference>
<dbReference type="Pfam" id="PF11721">
    <property type="entry name" value="Malectin"/>
    <property type="match status" value="1"/>
</dbReference>
<name>A0A1U7ZAR8_NELNU</name>
<dbReference type="KEGG" id="nnu:104591146"/>
<feature type="non-terminal residue" evidence="3">
    <location>
        <position position="125"/>
    </location>
</feature>
<evidence type="ECO:0000313" key="3">
    <source>
        <dbReference type="RefSeq" id="XP_010248235.1"/>
    </source>
</evidence>
<keyword evidence="2" id="KW-1185">Reference proteome</keyword>
<proteinExistence type="predicted"/>
<dbReference type="Proteomes" id="UP000189703">
    <property type="component" value="Unplaced"/>
</dbReference>
<dbReference type="eggNOG" id="ENOG502QVI9">
    <property type="taxonomic scope" value="Eukaryota"/>
</dbReference>
<dbReference type="PANTHER" id="PTHR34081">
    <property type="entry name" value="MALECTIN DOMAIN-CONTAINING PROTEIN"/>
    <property type="match status" value="1"/>
</dbReference>
<dbReference type="RefSeq" id="XP_010248235.1">
    <property type="nucleotide sequence ID" value="XM_010249933.1"/>
</dbReference>
<dbReference type="InterPro" id="IPR021720">
    <property type="entry name" value="Malectin_dom"/>
</dbReference>
<dbReference type="OMA" id="RFHWASK"/>
<feature type="domain" description="Malectin" evidence="1">
    <location>
        <begin position="3"/>
        <end position="121"/>
    </location>
</feature>
<reference evidence="3" key="1">
    <citation type="submission" date="2025-08" db="UniProtKB">
        <authorList>
            <consortium name="RefSeq"/>
        </authorList>
    </citation>
    <scope>IDENTIFICATION</scope>
</reference>
<evidence type="ECO:0000259" key="1">
    <source>
        <dbReference type="Pfam" id="PF11721"/>
    </source>
</evidence>
<protein>
    <submittedName>
        <fullName evidence="3">Probable leucine-rich repeat receptor-like serine/threonine-protein kinase At3g14840</fullName>
    </submittedName>
</protein>
<organism evidence="2 3">
    <name type="scientific">Nelumbo nucifera</name>
    <name type="common">Sacred lotus</name>
    <dbReference type="NCBI Taxonomy" id="4432"/>
    <lineage>
        <taxon>Eukaryota</taxon>
        <taxon>Viridiplantae</taxon>
        <taxon>Streptophyta</taxon>
        <taxon>Embryophyta</taxon>
        <taxon>Tracheophyta</taxon>
        <taxon>Spermatophyta</taxon>
        <taxon>Magnoliopsida</taxon>
        <taxon>Proteales</taxon>
        <taxon>Nelumbonaceae</taxon>
        <taxon>Nelumbo</taxon>
    </lineage>
</organism>
<sequence length="125" mass="13798">MEDSVLYTNARASPNSLTYIAYCLLNGSYTVKLHFAEIIFTNEKNYTSLGRRVFDVYIQGNLVLKDFNIMDEAGGAGKAVIKEFPTVNVTTDTLEIRFYWAGKGTQRIPSAGNYGPLVSAISVEA</sequence>
<dbReference type="GeneID" id="104591146"/>
<gene>
    <name evidence="3" type="primary">LOC104591146</name>
</gene>